<dbReference type="GO" id="GO:0005829">
    <property type="term" value="C:cytosol"/>
    <property type="evidence" value="ECO:0007669"/>
    <property type="project" value="TreeGrafter"/>
</dbReference>
<keyword evidence="6" id="KW-1185">Reference proteome</keyword>
<dbReference type="GO" id="GO:0004385">
    <property type="term" value="F:GMP kinase activity"/>
    <property type="evidence" value="ECO:0007669"/>
    <property type="project" value="UniProtKB-EC"/>
</dbReference>
<comment type="similarity">
    <text evidence="1">Belongs to the guanylate kinase family.</text>
</comment>
<dbReference type="Pfam" id="PF00625">
    <property type="entry name" value="Guanylate_kin"/>
    <property type="match status" value="1"/>
</dbReference>
<evidence type="ECO:0000313" key="5">
    <source>
        <dbReference type="EMBL" id="KJZ82398.1"/>
    </source>
</evidence>
<gene>
    <name evidence="5" type="ORF">DJ66_1150</name>
</gene>
<dbReference type="Gene3D" id="3.30.63.10">
    <property type="entry name" value="Guanylate Kinase phosphate binding domain"/>
    <property type="match status" value="1"/>
</dbReference>
<dbReference type="EMBL" id="JMTK01000002">
    <property type="protein sequence ID" value="KJZ82398.1"/>
    <property type="molecule type" value="Genomic_DNA"/>
</dbReference>
<dbReference type="PROSITE" id="PS50052">
    <property type="entry name" value="GUANYLATE_KINASE_2"/>
    <property type="match status" value="1"/>
</dbReference>
<proteinExistence type="inferred from homology"/>
<keyword evidence="3 5" id="KW-0418">Kinase</keyword>
<keyword evidence="2 5" id="KW-0808">Transferase</keyword>
<accession>A0A0F4VLL1</accession>
<dbReference type="InterPro" id="IPR008144">
    <property type="entry name" value="Guanylate_kin-like_dom"/>
</dbReference>
<dbReference type="AlphaFoldDB" id="A0A0F4VLL1"/>
<dbReference type="PANTHER" id="PTHR23117:SF13">
    <property type="entry name" value="GUANYLATE KINASE"/>
    <property type="match status" value="1"/>
</dbReference>
<dbReference type="InterPro" id="IPR020590">
    <property type="entry name" value="Guanylate_kinase_CS"/>
</dbReference>
<reference evidence="5 6" key="1">
    <citation type="journal article" date="2015" name="Phytopathology">
        <title>Genomes of Candidatus Liberibacter solanacearum haplotype A from New Zealand and the USA suggest significant genome plasticity in the species.</title>
        <authorList>
            <person name="Thompson S.M."/>
            <person name="Johnson C.P."/>
            <person name="Lu A.Y."/>
            <person name="Frampton R.A."/>
            <person name="Sullivan K.L."/>
            <person name="Fiers M.W."/>
            <person name="Crowhurst R.N."/>
            <person name="Pitman A.R."/>
            <person name="Scott I."/>
            <person name="Gudmestad N.C."/>
            <person name="Smith G.R."/>
        </authorList>
    </citation>
    <scope>NUCLEOTIDE SEQUENCE [LARGE SCALE GENOMIC DNA]</scope>
    <source>
        <strain evidence="5 6">LsoNZ1</strain>
    </source>
</reference>
<evidence type="ECO:0000313" key="6">
    <source>
        <dbReference type="Proteomes" id="UP000033731"/>
    </source>
</evidence>
<dbReference type="PATRIC" id="fig|556287.8.peg.1168"/>
<dbReference type="SMART" id="SM00072">
    <property type="entry name" value="GuKc"/>
    <property type="match status" value="1"/>
</dbReference>
<evidence type="ECO:0000256" key="2">
    <source>
        <dbReference type="ARBA" id="ARBA00022679"/>
    </source>
</evidence>
<dbReference type="PROSITE" id="PS00856">
    <property type="entry name" value="GUANYLATE_KINASE_1"/>
    <property type="match status" value="1"/>
</dbReference>
<sequence>MTNIFVLIGASGVGKTTLAKAVVRCSEQLVIPVGVTTRRPRIGERQGINYRFIAHKTFQQWQQENLFIETATYQNEQYGILKGDILELMDKGFDILTILTQDGLQTFEKLFGKQVTSLFIAPPSEKELKRRRLKRDNWKALTQEDDIFGMQGAYDFKITNDHLGIACQQICRIRKMVKERK</sequence>
<comment type="caution">
    <text evidence="5">The sequence shown here is derived from an EMBL/GenBank/DDBJ whole genome shotgun (WGS) entry which is preliminary data.</text>
</comment>
<dbReference type="RefSeq" id="WP_045960900.1">
    <property type="nucleotide sequence ID" value="NZ_JMTK01000002.1"/>
</dbReference>
<dbReference type="InterPro" id="IPR008145">
    <property type="entry name" value="GK/Ca_channel_bsu"/>
</dbReference>
<evidence type="ECO:0000256" key="1">
    <source>
        <dbReference type="ARBA" id="ARBA00005790"/>
    </source>
</evidence>
<dbReference type="Proteomes" id="UP000033731">
    <property type="component" value="Unassembled WGS sequence"/>
</dbReference>
<dbReference type="PANTHER" id="PTHR23117">
    <property type="entry name" value="GUANYLATE KINASE-RELATED"/>
    <property type="match status" value="1"/>
</dbReference>
<dbReference type="Gene3D" id="3.40.50.300">
    <property type="entry name" value="P-loop containing nucleotide triphosphate hydrolases"/>
    <property type="match status" value="1"/>
</dbReference>
<protein>
    <submittedName>
        <fullName evidence="5">Guanylate kinase</fullName>
        <ecNumber evidence="5">2.7.4.8</ecNumber>
    </submittedName>
</protein>
<evidence type="ECO:0000256" key="3">
    <source>
        <dbReference type="ARBA" id="ARBA00022777"/>
    </source>
</evidence>
<feature type="domain" description="Guanylate kinase-like" evidence="4">
    <location>
        <begin position="2"/>
        <end position="175"/>
    </location>
</feature>
<evidence type="ECO:0000259" key="4">
    <source>
        <dbReference type="PROSITE" id="PS50052"/>
    </source>
</evidence>
<dbReference type="InterPro" id="IPR027417">
    <property type="entry name" value="P-loop_NTPase"/>
</dbReference>
<organism evidence="5 6">
    <name type="scientific">Candidatus Liberibacter solanacearum</name>
    <dbReference type="NCBI Taxonomy" id="556287"/>
    <lineage>
        <taxon>Bacteria</taxon>
        <taxon>Pseudomonadati</taxon>
        <taxon>Pseudomonadota</taxon>
        <taxon>Alphaproteobacteria</taxon>
        <taxon>Hyphomicrobiales</taxon>
        <taxon>Rhizobiaceae</taxon>
        <taxon>Liberibacter</taxon>
    </lineage>
</organism>
<name>A0A0F4VLL1_9HYPH</name>
<dbReference type="EC" id="2.7.4.8" evidence="5"/>
<dbReference type="SUPFAM" id="SSF52540">
    <property type="entry name" value="P-loop containing nucleoside triphosphate hydrolases"/>
    <property type="match status" value="1"/>
</dbReference>